<proteinExistence type="predicted"/>
<organism evidence="2 3">
    <name type="scientific">Clostridium saccharoperbutylacetonicum N1-4(HMT)</name>
    <dbReference type="NCBI Taxonomy" id="931276"/>
    <lineage>
        <taxon>Bacteria</taxon>
        <taxon>Bacillati</taxon>
        <taxon>Bacillota</taxon>
        <taxon>Clostridia</taxon>
        <taxon>Eubacteriales</taxon>
        <taxon>Clostridiaceae</taxon>
        <taxon>Clostridium</taxon>
    </lineage>
</organism>
<dbReference type="Pfam" id="PF12728">
    <property type="entry name" value="HTH_17"/>
    <property type="match status" value="1"/>
</dbReference>
<evidence type="ECO:0000313" key="3">
    <source>
        <dbReference type="Proteomes" id="UP000011728"/>
    </source>
</evidence>
<dbReference type="eggNOG" id="ENOG50332S4">
    <property type="taxonomic scope" value="Bacteria"/>
</dbReference>
<dbReference type="KEGG" id="csr:Cspa_c26540"/>
<dbReference type="OrthoDB" id="1913083at2"/>
<dbReference type="Gene3D" id="3.90.105.50">
    <property type="match status" value="1"/>
</dbReference>
<dbReference type="Proteomes" id="UP000011728">
    <property type="component" value="Chromosome"/>
</dbReference>
<dbReference type="InterPro" id="IPR010093">
    <property type="entry name" value="SinI_DNA-bd"/>
</dbReference>
<dbReference type="HOGENOM" id="CLU_185909_0_0_9"/>
<reference evidence="2 3" key="1">
    <citation type="submission" date="2013-02" db="EMBL/GenBank/DDBJ databases">
        <title>Genome sequence of Clostridium saccharoperbutylacetonicum N1-4(HMT).</title>
        <authorList>
            <person name="Poehlein A."/>
            <person name="Daniel R."/>
        </authorList>
    </citation>
    <scope>NUCLEOTIDE SEQUENCE [LARGE SCALE GENOMIC DNA]</scope>
    <source>
        <strain evidence="3">N1-4(HMT)</strain>
    </source>
</reference>
<dbReference type="InterPro" id="IPR038148">
    <property type="entry name" value="Tn1545/Tn916_Xis"/>
</dbReference>
<evidence type="ECO:0000259" key="1">
    <source>
        <dbReference type="Pfam" id="PF12728"/>
    </source>
</evidence>
<accession>M1MES4</accession>
<keyword evidence="3" id="KW-1185">Reference proteome</keyword>
<protein>
    <submittedName>
        <fullName evidence="2">Excisionase family</fullName>
    </submittedName>
</protein>
<feature type="domain" description="Helix-turn-helix" evidence="1">
    <location>
        <begin position="22"/>
        <end position="71"/>
    </location>
</feature>
<dbReference type="EMBL" id="CP004121">
    <property type="protein sequence ID" value="AGF56419.1"/>
    <property type="molecule type" value="Genomic_DNA"/>
</dbReference>
<evidence type="ECO:0000313" key="2">
    <source>
        <dbReference type="EMBL" id="AGF56419.1"/>
    </source>
</evidence>
<dbReference type="RefSeq" id="WP_015392738.1">
    <property type="nucleotide sequence ID" value="NC_020291.1"/>
</dbReference>
<gene>
    <name evidence="2" type="ORF">Cspa_c26540</name>
</gene>
<dbReference type="NCBIfam" id="TIGR01764">
    <property type="entry name" value="excise"/>
    <property type="match status" value="1"/>
</dbReference>
<dbReference type="GO" id="GO:0003677">
    <property type="term" value="F:DNA binding"/>
    <property type="evidence" value="ECO:0007669"/>
    <property type="project" value="InterPro"/>
</dbReference>
<dbReference type="PATRIC" id="fig|931276.5.peg.2662"/>
<sequence>MEEILIEILETLKSERPKKITFTIAEAANYSGIGQVKIRELINKPNTDFPFFKVGARALIDKAALDNWMEKITQEHRGL</sequence>
<name>M1MES4_9CLOT</name>
<dbReference type="AlphaFoldDB" id="M1MES4"/>
<dbReference type="InterPro" id="IPR041657">
    <property type="entry name" value="HTH_17"/>
</dbReference>